<keyword evidence="5" id="KW-1185">Reference proteome</keyword>
<evidence type="ECO:0000259" key="3">
    <source>
        <dbReference type="Pfam" id="PF00578"/>
    </source>
</evidence>
<reference evidence="4 5" key="1">
    <citation type="submission" date="2023-10" db="EMBL/GenBank/DDBJ databases">
        <title>Two novel species belonging to the OM43/NOR5 clade.</title>
        <authorList>
            <person name="Park M."/>
        </authorList>
    </citation>
    <scope>NUCLEOTIDE SEQUENCE [LARGE SCALE GENOMIC DNA]</scope>
    <source>
        <strain evidence="4 5">IMCC45268</strain>
    </source>
</reference>
<sequence>MRPINCGIALLVFSIGLSSAALSETATPDRVENFRLLDHDHSAHELYYHRDAKAVVLLATMNGCPIARNLMPDLRDLREQFGDDVEFMLINSSLQDNYETISEEVEEFGIDFPVLVDDAQLIGEALELDRSGEVLVIDTSDWSVAYRGPVNNRLGYETQREEASEHYLADALTAVIAGEPLTESRRGAVGCIINFPERDQKEAHAQISYADTIAPILKERCVACHVPNGIGPWAMTSYEMIQGFSPMMREVLRTRRMPPWEVDTSLPEIHASRGLTVDERKTLVHWIEAGSPRGEGGDPLLEVKPVEPGWPLGEPDLVVEAPAFDVPATGIVEYQYPAIANPLDHDVWVRAVSIEPGATKVVHHVLVGTSEREIPVGERRLDAVFENYLMAYAPGAESYVYPEGTGVLVKAGGQIHLQMHYTTYGREATDVSKIALYFHDEEPTYNLRQQVVVGYDLEIPPGDARHEERAYFEFDQPAIIYSLFPHAHYRGVETRFDVHLPDGSVEPLLHIPRYDFNWQHSYTLAEPLKVPAGARLVHRSVYDNSGANVANPDPARAVPWGLQSYDEMLYGGFFFRWENGTAENPVHDETDFQIAQMYGALDDDFSGALTVDEMPRQLREPFKAGKLTPFDADKDDALSHAEYRAFVDYRSAQRAKQEAAEAATKNQAETGTE</sequence>
<evidence type="ECO:0000256" key="2">
    <source>
        <dbReference type="SAM" id="SignalP"/>
    </source>
</evidence>
<keyword evidence="2" id="KW-0732">Signal</keyword>
<dbReference type="Proteomes" id="UP001626549">
    <property type="component" value="Chromosome"/>
</dbReference>
<dbReference type="InterPro" id="IPR047262">
    <property type="entry name" value="PRX-like1"/>
</dbReference>
<evidence type="ECO:0000256" key="1">
    <source>
        <dbReference type="ARBA" id="ARBA00023157"/>
    </source>
</evidence>
<dbReference type="Gene3D" id="2.60.120.230">
    <property type="match status" value="1"/>
</dbReference>
<feature type="signal peptide" evidence="2">
    <location>
        <begin position="1"/>
        <end position="23"/>
    </location>
</feature>
<dbReference type="Gene3D" id="3.40.30.10">
    <property type="entry name" value="Glutaredoxin"/>
    <property type="match status" value="1"/>
</dbReference>
<keyword evidence="1" id="KW-1015">Disulfide bond</keyword>
<dbReference type="InterPro" id="IPR008977">
    <property type="entry name" value="PHM/PNGase_F_dom_sf"/>
</dbReference>
<dbReference type="EMBL" id="CP136865">
    <property type="protein sequence ID" value="WOJ96981.1"/>
    <property type="molecule type" value="Genomic_DNA"/>
</dbReference>
<proteinExistence type="predicted"/>
<dbReference type="Pfam" id="PF00578">
    <property type="entry name" value="AhpC-TSA"/>
    <property type="match status" value="1"/>
</dbReference>
<protein>
    <submittedName>
        <fullName evidence="4">Redoxin domain-containing protein</fullName>
    </submittedName>
</protein>
<dbReference type="PANTHER" id="PTHR43640">
    <property type="entry name" value="OS07G0260300 PROTEIN"/>
    <property type="match status" value="1"/>
</dbReference>
<dbReference type="InterPro" id="IPR000866">
    <property type="entry name" value="AhpC/TSA"/>
</dbReference>
<organism evidence="4 5">
    <name type="scientific">Congregibacter brevis</name>
    <dbReference type="NCBI Taxonomy" id="3081201"/>
    <lineage>
        <taxon>Bacteria</taxon>
        <taxon>Pseudomonadati</taxon>
        <taxon>Pseudomonadota</taxon>
        <taxon>Gammaproteobacteria</taxon>
        <taxon>Cellvibrionales</taxon>
        <taxon>Halieaceae</taxon>
        <taxon>Congregibacter</taxon>
    </lineage>
</organism>
<name>A0ABZ0ID67_9GAMM</name>
<dbReference type="InterPro" id="IPR014784">
    <property type="entry name" value="Cu2_ascorb_mOase-like_C"/>
</dbReference>
<dbReference type="SUPFAM" id="SSF49742">
    <property type="entry name" value="PHM/PNGase F"/>
    <property type="match status" value="2"/>
</dbReference>
<evidence type="ECO:0000313" key="4">
    <source>
        <dbReference type="EMBL" id="WOJ96981.1"/>
    </source>
</evidence>
<dbReference type="PANTHER" id="PTHR43640:SF1">
    <property type="entry name" value="THIOREDOXIN-DEPENDENT PEROXIREDOXIN"/>
    <property type="match status" value="1"/>
</dbReference>
<dbReference type="RefSeq" id="WP_407327667.1">
    <property type="nucleotide sequence ID" value="NZ_CP136865.1"/>
</dbReference>
<dbReference type="PROSITE" id="PS00018">
    <property type="entry name" value="EF_HAND_1"/>
    <property type="match status" value="1"/>
</dbReference>
<dbReference type="Gene3D" id="2.60.120.310">
    <property type="entry name" value="Copper type II, ascorbate-dependent monooxygenase, N-terminal domain"/>
    <property type="match status" value="1"/>
</dbReference>
<feature type="chain" id="PRO_5045466852" evidence="2">
    <location>
        <begin position="24"/>
        <end position="673"/>
    </location>
</feature>
<dbReference type="SUPFAM" id="SSF52833">
    <property type="entry name" value="Thioredoxin-like"/>
    <property type="match status" value="1"/>
</dbReference>
<dbReference type="InterPro" id="IPR036249">
    <property type="entry name" value="Thioredoxin-like_sf"/>
</dbReference>
<evidence type="ECO:0000313" key="5">
    <source>
        <dbReference type="Proteomes" id="UP001626549"/>
    </source>
</evidence>
<feature type="domain" description="Alkyl hydroperoxide reductase subunit C/ Thiol specific antioxidant" evidence="3">
    <location>
        <begin position="29"/>
        <end position="131"/>
    </location>
</feature>
<gene>
    <name evidence="4" type="ORF">R0137_00060</name>
</gene>
<dbReference type="InterPro" id="IPR018247">
    <property type="entry name" value="EF_Hand_1_Ca_BS"/>
</dbReference>
<dbReference type="InterPro" id="IPR036939">
    <property type="entry name" value="Cu2_ascorb_mOase_N_sf"/>
</dbReference>
<accession>A0ABZ0ID67</accession>